<dbReference type="EMBL" id="JAHRIQ010073486">
    <property type="protein sequence ID" value="MEQ2245504.1"/>
    <property type="molecule type" value="Genomic_DNA"/>
</dbReference>
<evidence type="ECO:0000256" key="1">
    <source>
        <dbReference type="SAM" id="MobiDB-lite"/>
    </source>
</evidence>
<comment type="caution">
    <text evidence="2">The sequence shown here is derived from an EMBL/GenBank/DDBJ whole genome shotgun (WGS) entry which is preliminary data.</text>
</comment>
<feature type="region of interest" description="Disordered" evidence="1">
    <location>
        <begin position="43"/>
        <end position="62"/>
    </location>
</feature>
<protein>
    <submittedName>
        <fullName evidence="2">Uncharacterized protein</fullName>
    </submittedName>
</protein>
<proteinExistence type="predicted"/>
<evidence type="ECO:0000313" key="2">
    <source>
        <dbReference type="EMBL" id="MEQ2245504.1"/>
    </source>
</evidence>
<reference evidence="2 3" key="1">
    <citation type="submission" date="2021-06" db="EMBL/GenBank/DDBJ databases">
        <authorList>
            <person name="Palmer J.M."/>
        </authorList>
    </citation>
    <scope>NUCLEOTIDE SEQUENCE [LARGE SCALE GENOMIC DNA]</scope>
    <source>
        <strain evidence="3">if_2019</strain>
        <tissue evidence="2">Muscle</tissue>
    </source>
</reference>
<accession>A0ABV0ULB3</accession>
<dbReference type="Proteomes" id="UP001482620">
    <property type="component" value="Unassembled WGS sequence"/>
</dbReference>
<gene>
    <name evidence="2" type="ORF">ILYODFUR_028721</name>
</gene>
<feature type="compositionally biased region" description="Polar residues" evidence="1">
    <location>
        <begin position="51"/>
        <end position="62"/>
    </location>
</feature>
<name>A0ABV0ULB3_9TELE</name>
<evidence type="ECO:0000313" key="3">
    <source>
        <dbReference type="Proteomes" id="UP001482620"/>
    </source>
</evidence>
<sequence length="144" mass="16013">MMLWDDFFFKPVGILLECKASCRPKKMGFSNLTSLRRRRPDESTDYVCPIESSSPESGQSVANGVQMRPYAGFRGLSPILDREPVRDQMVNAERTILQIEALSESISNLTVSTNTHKLLVNDSCSSQPTVCSNRSSNLSDGNFC</sequence>
<organism evidence="2 3">
    <name type="scientific">Ilyodon furcidens</name>
    <name type="common">goldbreast splitfin</name>
    <dbReference type="NCBI Taxonomy" id="33524"/>
    <lineage>
        <taxon>Eukaryota</taxon>
        <taxon>Metazoa</taxon>
        <taxon>Chordata</taxon>
        <taxon>Craniata</taxon>
        <taxon>Vertebrata</taxon>
        <taxon>Euteleostomi</taxon>
        <taxon>Actinopterygii</taxon>
        <taxon>Neopterygii</taxon>
        <taxon>Teleostei</taxon>
        <taxon>Neoteleostei</taxon>
        <taxon>Acanthomorphata</taxon>
        <taxon>Ovalentaria</taxon>
        <taxon>Atherinomorphae</taxon>
        <taxon>Cyprinodontiformes</taxon>
        <taxon>Goodeidae</taxon>
        <taxon>Ilyodon</taxon>
    </lineage>
</organism>
<keyword evidence="3" id="KW-1185">Reference proteome</keyword>